<name>A0ABS8SLS5_DATST</name>
<organism evidence="1 2">
    <name type="scientific">Datura stramonium</name>
    <name type="common">Jimsonweed</name>
    <name type="synonym">Common thornapple</name>
    <dbReference type="NCBI Taxonomy" id="4076"/>
    <lineage>
        <taxon>Eukaryota</taxon>
        <taxon>Viridiplantae</taxon>
        <taxon>Streptophyta</taxon>
        <taxon>Embryophyta</taxon>
        <taxon>Tracheophyta</taxon>
        <taxon>Spermatophyta</taxon>
        <taxon>Magnoliopsida</taxon>
        <taxon>eudicotyledons</taxon>
        <taxon>Gunneridae</taxon>
        <taxon>Pentapetalae</taxon>
        <taxon>asterids</taxon>
        <taxon>lamiids</taxon>
        <taxon>Solanales</taxon>
        <taxon>Solanaceae</taxon>
        <taxon>Solanoideae</taxon>
        <taxon>Datureae</taxon>
        <taxon>Datura</taxon>
    </lineage>
</organism>
<comment type="caution">
    <text evidence="1">The sequence shown here is derived from an EMBL/GenBank/DDBJ whole genome shotgun (WGS) entry which is preliminary data.</text>
</comment>
<accession>A0ABS8SLS5</accession>
<protein>
    <submittedName>
        <fullName evidence="1">Uncharacterized protein</fullName>
    </submittedName>
</protein>
<reference evidence="1 2" key="1">
    <citation type="journal article" date="2021" name="BMC Genomics">
        <title>Datura genome reveals duplications of psychoactive alkaloid biosynthetic genes and high mutation rate following tissue culture.</title>
        <authorList>
            <person name="Rajewski A."/>
            <person name="Carter-House D."/>
            <person name="Stajich J."/>
            <person name="Litt A."/>
        </authorList>
    </citation>
    <scope>NUCLEOTIDE SEQUENCE [LARGE SCALE GENOMIC DNA]</scope>
    <source>
        <strain evidence="1">AR-01</strain>
    </source>
</reference>
<feature type="non-terminal residue" evidence="1">
    <location>
        <position position="1"/>
    </location>
</feature>
<proteinExistence type="predicted"/>
<sequence>EISRIRDNLEGNQRLAAGTPISLREPPTLKTFTGNAHRRMPVDLQFSSAIASMPRSSGRQPISEPPVMFGESSMKSWVPLQNSDFCHKPVFHRLFSIQERRFAGGAPVTEVYTQLTSSCRRLIDAPQGYIHLSLIFRCVMSISIWIRKGKAPMSNIDAPSLPSDEAQRIAHIRFGLDGMEEYYVSFKEKRSIHVETQFEVESFKTDSPISAIKLACEIGVHSPYPSTPTFLSWCGSSMHHTGREKAS</sequence>
<evidence type="ECO:0000313" key="1">
    <source>
        <dbReference type="EMBL" id="MCD7459899.1"/>
    </source>
</evidence>
<gene>
    <name evidence="1" type="ORF">HAX54_042216</name>
</gene>
<evidence type="ECO:0000313" key="2">
    <source>
        <dbReference type="Proteomes" id="UP000823775"/>
    </source>
</evidence>
<dbReference type="EMBL" id="JACEIK010000619">
    <property type="protein sequence ID" value="MCD7459899.1"/>
    <property type="molecule type" value="Genomic_DNA"/>
</dbReference>
<dbReference type="Proteomes" id="UP000823775">
    <property type="component" value="Unassembled WGS sequence"/>
</dbReference>
<keyword evidence="2" id="KW-1185">Reference proteome</keyword>